<keyword evidence="1" id="KW-0472">Membrane</keyword>
<dbReference type="Gene3D" id="1.20.225.20">
    <property type="entry name" value="Ub domain-containing protein, DC-UbP/UBTD2, N-terminal domain"/>
    <property type="match status" value="1"/>
</dbReference>
<reference evidence="3 4" key="1">
    <citation type="journal article" date="2024" name="BMC Biol.">
        <title>Comparative genomics of Ascetosporea gives new insight into the evolutionary basis for animal parasitism in Rhizaria.</title>
        <authorList>
            <person name="Hiltunen Thoren M."/>
            <person name="Onut-Brannstrom I."/>
            <person name="Alfjorden A."/>
            <person name="Peckova H."/>
            <person name="Swords F."/>
            <person name="Hooper C."/>
            <person name="Holzer A.S."/>
            <person name="Bass D."/>
            <person name="Burki F."/>
        </authorList>
    </citation>
    <scope>NUCLEOTIDE SEQUENCE [LARGE SCALE GENOMIC DNA]</scope>
    <source>
        <strain evidence="3">20-A016</strain>
    </source>
</reference>
<keyword evidence="1" id="KW-0812">Transmembrane</keyword>
<dbReference type="InterPro" id="IPR038169">
    <property type="entry name" value="DC-UbP/UBTD2_N_sf"/>
</dbReference>
<evidence type="ECO:0000313" key="4">
    <source>
        <dbReference type="Proteomes" id="UP001439008"/>
    </source>
</evidence>
<feature type="transmembrane region" description="Helical" evidence="1">
    <location>
        <begin position="91"/>
        <end position="108"/>
    </location>
</feature>
<keyword evidence="4" id="KW-1185">Reference proteome</keyword>
<dbReference type="Pfam" id="PF16455">
    <property type="entry name" value="UBD"/>
    <property type="match status" value="1"/>
</dbReference>
<feature type="domain" description="DC-UbP/UBTD2 N-terminal" evidence="2">
    <location>
        <begin position="6"/>
        <end position="96"/>
    </location>
</feature>
<dbReference type="EMBL" id="JBDODL010001093">
    <property type="protein sequence ID" value="MES1921116.1"/>
    <property type="molecule type" value="Genomic_DNA"/>
</dbReference>
<evidence type="ECO:0000313" key="3">
    <source>
        <dbReference type="EMBL" id="MES1921116.1"/>
    </source>
</evidence>
<accession>A0ABV2AN61</accession>
<gene>
    <name evidence="3" type="ORF">MHBO_002699</name>
</gene>
<keyword evidence="1" id="KW-1133">Transmembrane helix</keyword>
<evidence type="ECO:0000259" key="2">
    <source>
        <dbReference type="Pfam" id="PF16455"/>
    </source>
</evidence>
<dbReference type="InterPro" id="IPR032752">
    <property type="entry name" value="DC-UbP/UBTD2_N"/>
</dbReference>
<protein>
    <recommendedName>
        <fullName evidence="2">DC-UbP/UBTD2 N-terminal domain-containing protein</fullName>
    </recommendedName>
</protein>
<name>A0ABV2AN61_9EUKA</name>
<proteinExistence type="predicted"/>
<dbReference type="Proteomes" id="UP001439008">
    <property type="component" value="Unassembled WGS sequence"/>
</dbReference>
<organism evidence="3 4">
    <name type="scientific">Bonamia ostreae</name>
    <dbReference type="NCBI Taxonomy" id="126728"/>
    <lineage>
        <taxon>Eukaryota</taxon>
        <taxon>Sar</taxon>
        <taxon>Rhizaria</taxon>
        <taxon>Endomyxa</taxon>
        <taxon>Ascetosporea</taxon>
        <taxon>Haplosporida</taxon>
        <taxon>Bonamia</taxon>
    </lineage>
</organism>
<evidence type="ECO:0000256" key="1">
    <source>
        <dbReference type="SAM" id="Phobius"/>
    </source>
</evidence>
<comment type="caution">
    <text evidence="3">The sequence shown here is derived from an EMBL/GenBank/DDBJ whole genome shotgun (WGS) entry which is preliminary data.</text>
</comment>
<sequence>MGNVNQKIKTKKEIREWKESTTPISRRNLIKQRQNFWSTRIDGNSDNWNILKMEISSEKLETKRRIHSESDLSPLKIDIENHCYKCNDANGYIYTVFITFLVTIFHSSRSKHS</sequence>